<sequence>MRAKLEEQPFFVQEIKLSHPHPQPHPRILILKHLPKNVDAEGIRNMIKPATPSSISDANSELSNEQKKVCFVSFQTKEEAFTAFQKRGSWRYSGLVPDVWFAPERRPQLNQQPPSAVSQPPTNREARAFPKIWNPTSDSFDVKIVGLPSSTTEPILASALKDVSIVSLRVLCQLKASGKYAFVAVKTKRDQEALIAMQDTLTIDGHQLTIFQPSDTDLRLEQLPQGTTKEELVSLFPNSKVVRVNLFSQKGKIKADVIFANSASLKEALKRTENLEFRSHQRPKLSPSASPAECAVWDAAGIDVCSSCAVQPALNSFAAFAEQMDVRCSSSRLECGLLLTSPAILADDPVPDQHALLIRRCPHKHNANLNLKFSIVAFPGIRSEPSRDCAPTQKKYPIISLTSPYTIINSISEFRTSCNTNIVANPSGFQGNTLLFVSNGTFIAEDFRFETDKQSHFANVATNSHLSISDAVVLVGSSIQSVLEIDESTVILTSVQLMSNSALLPQISSYSPNGGTLSIIASTISSLISSTQNQLLSHPNLTTTTLVNSVVSNITFQDIPYSPEPSSFSSSLLIHSCDLSDSDRFLYCGFVDLNQPNVGRVNNASLIRTSANADDTNTQSGHQDIDSSQTISNTKASGLTGGCFYLKGDITLTLQTCLFENIKRGSSGTVVFAEKDKSSQAVILKDVICDTCDGTGAGTIWTHLGKIEIEDSEFRSCETKNLGGAIRIDNSANQNYLLVTNTLFSKCGVREGHGGAISAKINGRDKTRIITCIFEYCYCPGNGAALDMWNGLQFLIQNCLFIDNRAGDKNPSDLQIWDTTPDQFNLAEGMIDCLSSSPQPRISFKEFPLTEEETAKYFPVFTVNELIVANNGEDELFCGYDYKAKGDCKTVNYAVQNLKADSSDPFYYISIRNTDTEPIYPVDTSISNQFNKIQVQNYTANALGKISCELLSDYLSTTDSNIHHRFVNLSIHHFTNTLSSVQALFKVDGGKLEVTRCVLDGCQTDTNPEEIKKPFFKVNSGEVTCSELSVTSLTFVGAKLIDTTSYTSLSVTDSKFTSLTSDSTLINLKGSSGTTTFTSTKFTAISASSQPVIDVDITGTVVFAGTTIFEDSPSLSSNLVAASSSSKVQFSGTSFKNVGSASTLFSSAGSASFTFSDSCSFTTCTGSPIFSHASTGTLSISSCTLASLTPTSPSPLFALTGASGTVKLTSAPITGLTLATSPLIEMTGGQAATLSAEEIKSVSSTTSLFTIGATSSMEVKDSSLFESCRVGTLFAITTEGSVSFTATTFKDLTSSAALISITKSVGTVSFSASPFTNCESTSSCLVDATLTGSASLSIPSGNVFTDPTTSNTPISATSSSTAALSISPSFIGGTASLTRSVAVSISSSASLAVASASFKASTTTSAKGKGAKLSTAGQLSVTSSTFENCVAANGGALEVILLSGGTATISAVFTGCSSTGNGGAIVLDLSQLSSVSTSAFSLSGSSFSGSSIESSGKGTDVYIAGASTVTPSFATAQFPSAMTTVSGSGMFTSAQIGAAIVGFMTSGSESSSSSVLYFLFPYSSGTLDVHATGGIDDTKCGNPKLPCETISTGFSNLAGTAKKVNVRTNSEITTPISSAIEATISSDSTRRTITLSVNLAITVTSETLTLNTMDFVTDLASVAGSFVKVTGGSIAVSSCTFTSLISTGSGGALSSTIGASQTETITGSTFTSCSSANGGALEVVLLTGGTATISAVFTGCSSTGNGGAIVLDLSQLSSVSTSAFSLSGSSFSGSSIESSGKGTDVYIACDSAVTPTFATSQFPSAMTTVSGSGMFTSAQIGAAVVGFMASGSEQSSSSVLYFLFPYSSGTLDVHATGGIDDAKCGNPKLPCKTISTGFSNLAGTAKKVNVRTNSEISTPISSAIEATISSDSTRRTITLSVNLAISVTSETLSLNTMDFVTTLASVAGSFVKVTGGSIAVSSCSFTSLNSSGSGGALSSTIGTDETETISGSTFTSCSSATGGALEVVLLTGGTATISAVFTGCSSTGNGGAIVLDLSQLSSVSTSAFSLSGSSFSGSSIESSGKGTDLYIACDSGITPSFATTQFPSAMTTVSGSGMFTSAQIGAAVVGFMASGSEQSSSSVLYFLFPYSSGTLDVHATGGIDDAKCGNPKLPCKTISTGFSNLAGTAKKVNVRTNSEISTPISSAIEATISSDSTRRTITLSVNLAISVTSETLSLNTMDFVTTLASVAGSFVKVTGGSIAVSSCSFTSLNSSGSGGALSSTIGTDETETISGSTFTSCSSATGGALEVVLLTGGTATISAVFTGCSSTGNGGAIVLDLSQLSSVSTSAFSLSGSSFSGSSIESSGKGTDLYIACDSGITPSFATTQFPSAMTTVSGSGMFTSAQLEAAVVGFMASGSEQSSSSVLYFLFPYSSGTLDVHATGGIDDAKCGNAKLPCKTISTGFSNLFGTAKKVNVRTNSEITSPISSAIEATISSDSTRRTITLSVNLAISVTSETLTLNTMDFVTTLASVAGSFVKVTGGSITVSSCSFTSLISTGSGGALSSTIGTGEIETITGSTFTSCSAVDGGALSIKVTDGQLSIASTTFEGCTATSKGGALFVDLSALTASGSYSLSGATFSTTKPNTATVSGGNVFVSAGSKNIVDVLEKGSWNSANILAVPSDSVMATPDPAGTTTTFSFQHFFSTSFPSNTINLGTGGIDYKYCGTASFSCLTIKGAFSQSIKSSLASHTLSVGASGSVGGVDVEIGGVPLVVKGDTAASRLSFNSKIVNNIAQTGKLQFSYLCLDCVAAGTGMIETKAGTVEINTCLVGASASTQITSALLTAGYSGSTTSATLNLISSTFKNIKSNGAPALAVTQKGVVSMSNCVVEAASTMSSSLFSVTSGGQLTINTLSFSSIASSTIPIIQAVSGSTLVLSGPVSSTSAAAQISNAVVDLGSAPLISSSSALTMNAITISNFKSTSPLIVLTPTTEKMTIGKTGTTTHFESIESSSVEGGVFKVTLQNTLTATTKIEFVSVSFSTITAPIAAHGSSIYIDATNSPHFLLSSLALGTGTDGSASAVFVKGELHEIVTSSTFTGTTKDEANLKLMFGVYGGQPLLYPLSIFFKTVTNTVFTDSSSVANDNVCGRAVEFPCTGWTTAASKLASSAVTHSLQVVSSQTISSAQSFTKATTISQVSSSAAKVSVTLSQIDVSVTSYFSSSADLTFSKLTIVLPQALSSLSVDSLITTTAILTIADCDFTQSVATALSSNLINLSPSTKTVISNTAFTSLSFTNKSPISASTGAKQAAISNTDFTTIDRTGGDGGGVSAILTAGHSLTLTSNVFNAVTCSSASAKGGAVFASLDSSATLYIDSCTFKGCVATDTSSGTNSTGGGMRLMLLSSFSGEYSISSPVFLTPTTNNANYGKDLFISSYKLTEEIGTGSILFDTTGDTSKDRFVCAPSDNPSYDPDDNQWIGDFLLGVHRDSTIYLGGDSARDEKECGTLALPCLTLKMAASHLIGSSLKIVVVGDFEFAQTVRVSSLEIAPETSTYTWIALTAPTQWNSGASLLTFAAGSSSLSNINFEISPFSETRTSLISAIAGSLSLTNIEFRAKTQSTILNFGLLSSTSNAVLTIQDSIVKETIFSASPVLVVADQSTLESDTLSFVDITFVSSVSDPVLILLQSDEILSQTPDNLTRLVVSNVQPTAIEGLTSESLCGWNSGVVRIVNREAEITDSSFSSVSSFGALFLDSSEVSLMNCSFTDNTAGHASFPSANRNIHCSSSTLTVTEGDWTAPESLWMKNDDCDVVGDWADRDTYLFVPTLLKVESVELEDESGVEVTVTGTNLQPCNLQIRIELATSTQNESPLVLSHSDASSHIETSIVFSIPYTSFPSSGKYSVAAVFGPSFSLSTTSSLITITLPVPPVEPEPPVDPEPIPDPPAKGTLKTWQLILIIVLSVFAVLVGVFIVILVLCIRRRKQKKVADTIEDQLNEDELELQDLEKKSQNTQSLSDLLPNAPSLITIEETIFEQEYKKSPVNDDQDAISLNLLPSTIGDLC</sequence>
<feature type="coiled-coil region" evidence="1">
    <location>
        <begin position="3965"/>
        <end position="3992"/>
    </location>
</feature>
<dbReference type="PANTHER" id="PTHR11319">
    <property type="entry name" value="G PROTEIN-COUPLED RECEPTOR-RELATED"/>
    <property type="match status" value="1"/>
</dbReference>
<reference evidence="4 5" key="1">
    <citation type="journal article" date="2022" name="bioRxiv">
        <title>Genomics of Preaxostyla Flagellates Illuminates Evolutionary Transitions and the Path Towards Mitochondrial Loss.</title>
        <authorList>
            <person name="Novak L.V.F."/>
            <person name="Treitli S.C."/>
            <person name="Pyrih J."/>
            <person name="Halakuc P."/>
            <person name="Pipaliya S.V."/>
            <person name="Vacek V."/>
            <person name="Brzon O."/>
            <person name="Soukal P."/>
            <person name="Eme L."/>
            <person name="Dacks J.B."/>
            <person name="Karnkowska A."/>
            <person name="Elias M."/>
            <person name="Hampl V."/>
        </authorList>
    </citation>
    <scope>NUCLEOTIDE SEQUENCE [LARGE SCALE GENOMIC DNA]</scope>
    <source>
        <strain evidence="4">NAU3</strain>
        <tissue evidence="4">Gut</tissue>
    </source>
</reference>
<evidence type="ECO:0000256" key="1">
    <source>
        <dbReference type="SAM" id="Coils"/>
    </source>
</evidence>
<name>A0ABQ9XNQ5_9EUKA</name>
<dbReference type="PANTHER" id="PTHR11319:SF35">
    <property type="entry name" value="OUTER MEMBRANE PROTEIN PMPC-RELATED"/>
    <property type="match status" value="1"/>
</dbReference>
<keyword evidence="5" id="KW-1185">Reference proteome</keyword>
<accession>A0ABQ9XNQ5</accession>
<feature type="domain" description="RRM" evidence="3">
    <location>
        <begin position="217"/>
        <end position="286"/>
    </location>
</feature>
<feature type="transmembrane region" description="Helical" evidence="2">
    <location>
        <begin position="3930"/>
        <end position="3956"/>
    </location>
</feature>
<dbReference type="CDD" id="cd00590">
    <property type="entry name" value="RRM_SF"/>
    <property type="match status" value="1"/>
</dbReference>
<comment type="caution">
    <text evidence="4">The sequence shown here is derived from an EMBL/GenBank/DDBJ whole genome shotgun (WGS) entry which is preliminary data.</text>
</comment>
<dbReference type="EMBL" id="JARBJD010000106">
    <property type="protein sequence ID" value="KAK2952227.1"/>
    <property type="molecule type" value="Genomic_DNA"/>
</dbReference>
<dbReference type="InterPro" id="IPR035979">
    <property type="entry name" value="RBD_domain_sf"/>
</dbReference>
<dbReference type="Proteomes" id="UP001281761">
    <property type="component" value="Unassembled WGS sequence"/>
</dbReference>
<evidence type="ECO:0000256" key="2">
    <source>
        <dbReference type="SAM" id="Phobius"/>
    </source>
</evidence>
<dbReference type="SMART" id="SM00360">
    <property type="entry name" value="RRM"/>
    <property type="match status" value="2"/>
</dbReference>
<gene>
    <name evidence="4" type="ORF">BLNAU_12786</name>
</gene>
<organism evidence="4 5">
    <name type="scientific">Blattamonas nauphoetae</name>
    <dbReference type="NCBI Taxonomy" id="2049346"/>
    <lineage>
        <taxon>Eukaryota</taxon>
        <taxon>Metamonada</taxon>
        <taxon>Preaxostyla</taxon>
        <taxon>Oxymonadida</taxon>
        <taxon>Blattamonas</taxon>
    </lineage>
</organism>
<proteinExistence type="predicted"/>
<evidence type="ECO:0000313" key="4">
    <source>
        <dbReference type="EMBL" id="KAK2952227.1"/>
    </source>
</evidence>
<evidence type="ECO:0000313" key="5">
    <source>
        <dbReference type="Proteomes" id="UP001281761"/>
    </source>
</evidence>
<keyword evidence="2" id="KW-0812">Transmembrane</keyword>
<keyword evidence="1" id="KW-0175">Coiled coil</keyword>
<dbReference type="SUPFAM" id="SSF54928">
    <property type="entry name" value="RNA-binding domain, RBD"/>
    <property type="match status" value="2"/>
</dbReference>
<evidence type="ECO:0000259" key="3">
    <source>
        <dbReference type="SMART" id="SM00360"/>
    </source>
</evidence>
<keyword evidence="2" id="KW-0472">Membrane</keyword>
<dbReference type="InterPro" id="IPR000504">
    <property type="entry name" value="RRM_dom"/>
</dbReference>
<keyword evidence="2" id="KW-1133">Transmembrane helix</keyword>
<protein>
    <recommendedName>
        <fullName evidence="3">RRM domain-containing protein</fullName>
    </recommendedName>
</protein>
<feature type="domain" description="RRM" evidence="3">
    <location>
        <begin position="141"/>
        <end position="211"/>
    </location>
</feature>